<name>E1LNG7_STRMT</name>
<evidence type="ECO:0000313" key="1">
    <source>
        <dbReference type="EMBL" id="EFN98234.1"/>
    </source>
</evidence>
<dbReference type="Proteomes" id="UP000004966">
    <property type="component" value="Unassembled WGS sequence"/>
</dbReference>
<comment type="caution">
    <text evidence="1">The sequence shown here is derived from an EMBL/GenBank/DDBJ whole genome shotgun (WGS) entry which is preliminary data.</text>
</comment>
<organism evidence="1 2">
    <name type="scientific">Streptococcus mitis SK564</name>
    <dbReference type="NCBI Taxonomy" id="585203"/>
    <lineage>
        <taxon>Bacteria</taxon>
        <taxon>Bacillati</taxon>
        <taxon>Bacillota</taxon>
        <taxon>Bacilli</taxon>
        <taxon>Lactobacillales</taxon>
        <taxon>Streptococcaceae</taxon>
        <taxon>Streptococcus</taxon>
        <taxon>Streptococcus mitis group</taxon>
    </lineage>
</organism>
<protein>
    <submittedName>
        <fullName evidence="1">Uncharacterized protein</fullName>
    </submittedName>
</protein>
<evidence type="ECO:0000313" key="2">
    <source>
        <dbReference type="Proteomes" id="UP000004966"/>
    </source>
</evidence>
<dbReference type="EMBL" id="AEDU01000022">
    <property type="protein sequence ID" value="EFN98234.1"/>
    <property type="molecule type" value="Genomic_DNA"/>
</dbReference>
<reference evidence="1 2" key="1">
    <citation type="submission" date="2010-09" db="EMBL/GenBank/DDBJ databases">
        <authorList>
            <person name="Daugherty S.C."/>
            <person name="Tallon L.J."/>
            <person name="Jones K.M."/>
            <person name="Liu X."/>
            <person name="Kilian M."/>
            <person name="Tettelin H."/>
        </authorList>
    </citation>
    <scope>NUCLEOTIDE SEQUENCE [LARGE SCALE GENOMIC DNA]</scope>
    <source>
        <strain evidence="1 2">SK564</strain>
    </source>
</reference>
<sequence length="41" mass="4835">MADIDLFLLEYRLQVVWLDFLGGNYIMYVIKSITTGKEDHL</sequence>
<proteinExistence type="predicted"/>
<dbReference type="AlphaFoldDB" id="E1LNG7"/>
<accession>E1LNG7</accession>
<gene>
    <name evidence="1" type="ORF">SMSK564_1396</name>
</gene>